<comment type="caution">
    <text evidence="2">The sequence shown here is derived from an EMBL/GenBank/DDBJ whole genome shotgun (WGS) entry which is preliminary data.</text>
</comment>
<dbReference type="AlphaFoldDB" id="A0A8J3FNR1"/>
<feature type="transmembrane region" description="Helical" evidence="1">
    <location>
        <begin position="54"/>
        <end position="73"/>
    </location>
</feature>
<dbReference type="Proteomes" id="UP000656042">
    <property type="component" value="Unassembled WGS sequence"/>
</dbReference>
<keyword evidence="1" id="KW-1133">Transmembrane helix</keyword>
<keyword evidence="1" id="KW-0472">Membrane</keyword>
<feature type="transmembrane region" description="Helical" evidence="1">
    <location>
        <begin position="111"/>
        <end position="129"/>
    </location>
</feature>
<proteinExistence type="predicted"/>
<protein>
    <submittedName>
        <fullName evidence="2">Uncharacterized protein</fullName>
    </submittedName>
</protein>
<keyword evidence="1" id="KW-0812">Transmembrane</keyword>
<reference evidence="2" key="1">
    <citation type="journal article" date="2014" name="Int. J. Syst. Evol. Microbiol.">
        <title>Complete genome sequence of Corynebacterium casei LMG S-19264T (=DSM 44701T), isolated from a smear-ripened cheese.</title>
        <authorList>
            <consortium name="US DOE Joint Genome Institute (JGI-PGF)"/>
            <person name="Walter F."/>
            <person name="Albersmeier A."/>
            <person name="Kalinowski J."/>
            <person name="Ruckert C."/>
        </authorList>
    </citation>
    <scope>NUCLEOTIDE SEQUENCE</scope>
    <source>
        <strain evidence="2">CGMCC 4.7299</strain>
    </source>
</reference>
<accession>A0A8J3FNR1</accession>
<keyword evidence="3" id="KW-1185">Reference proteome</keyword>
<dbReference type="RefSeq" id="WP_189079235.1">
    <property type="nucleotide sequence ID" value="NZ_BMMX01000008.1"/>
</dbReference>
<name>A0A8J3FNR1_9ACTN</name>
<gene>
    <name evidence="2" type="ORF">GCM10012284_23900</name>
</gene>
<evidence type="ECO:0000256" key="1">
    <source>
        <dbReference type="SAM" id="Phobius"/>
    </source>
</evidence>
<evidence type="ECO:0000313" key="2">
    <source>
        <dbReference type="EMBL" id="GGK89080.1"/>
    </source>
</evidence>
<reference evidence="2" key="2">
    <citation type="submission" date="2020-09" db="EMBL/GenBank/DDBJ databases">
        <authorList>
            <person name="Sun Q."/>
            <person name="Zhou Y."/>
        </authorList>
    </citation>
    <scope>NUCLEOTIDE SEQUENCE</scope>
    <source>
        <strain evidence="2">CGMCC 4.7299</strain>
    </source>
</reference>
<organism evidence="2 3">
    <name type="scientific">Mangrovihabitans endophyticus</name>
    <dbReference type="NCBI Taxonomy" id="1751298"/>
    <lineage>
        <taxon>Bacteria</taxon>
        <taxon>Bacillati</taxon>
        <taxon>Actinomycetota</taxon>
        <taxon>Actinomycetes</taxon>
        <taxon>Micromonosporales</taxon>
        <taxon>Micromonosporaceae</taxon>
        <taxon>Mangrovihabitans</taxon>
    </lineage>
</organism>
<sequence length="153" mass="15057">MTAGRPVRPVRVVNGRHPYEVAILAASACCGLALALTDTSPRSAATAMPGVVEVLWQVLLVAGGVIGLFGAFWPGRLVAQLGTEAAGVVLLGTATSMYSVALFAVAGLQALAAGAFVAAAAVASWVRLWQIGRDLPGGGRGAGGPHGGGAAAG</sequence>
<evidence type="ECO:0000313" key="3">
    <source>
        <dbReference type="Proteomes" id="UP000656042"/>
    </source>
</evidence>
<dbReference type="EMBL" id="BMMX01000008">
    <property type="protein sequence ID" value="GGK89080.1"/>
    <property type="molecule type" value="Genomic_DNA"/>
</dbReference>
<feature type="transmembrane region" description="Helical" evidence="1">
    <location>
        <begin position="85"/>
        <end position="105"/>
    </location>
</feature>